<dbReference type="AlphaFoldDB" id="A0ABC9X005"/>
<organism evidence="2 3">
    <name type="scientific">Grus japonensis</name>
    <name type="common">Japanese crane</name>
    <name type="synonym">Red-crowned crane</name>
    <dbReference type="NCBI Taxonomy" id="30415"/>
    <lineage>
        <taxon>Eukaryota</taxon>
        <taxon>Metazoa</taxon>
        <taxon>Chordata</taxon>
        <taxon>Craniata</taxon>
        <taxon>Vertebrata</taxon>
        <taxon>Euteleostomi</taxon>
        <taxon>Archelosauria</taxon>
        <taxon>Archosauria</taxon>
        <taxon>Dinosauria</taxon>
        <taxon>Saurischia</taxon>
        <taxon>Theropoda</taxon>
        <taxon>Coelurosauria</taxon>
        <taxon>Aves</taxon>
        <taxon>Neognathae</taxon>
        <taxon>Neoaves</taxon>
        <taxon>Gruiformes</taxon>
        <taxon>Gruidae</taxon>
        <taxon>Grus</taxon>
    </lineage>
</organism>
<protein>
    <submittedName>
        <fullName evidence="2">cAMP-dependent protein kinase inhibitor alpha</fullName>
    </submittedName>
</protein>
<name>A0ABC9X005_GRUJA</name>
<evidence type="ECO:0000313" key="3">
    <source>
        <dbReference type="Proteomes" id="UP001623348"/>
    </source>
</evidence>
<dbReference type="GO" id="GO:0004860">
    <property type="term" value="F:protein kinase inhibitor activity"/>
    <property type="evidence" value="ECO:0007669"/>
    <property type="project" value="UniProtKB-KW"/>
</dbReference>
<accession>A0ABC9X005</accession>
<comment type="caution">
    <text evidence="2">The sequence shown here is derived from an EMBL/GenBank/DDBJ whole genome shotgun (WGS) entry which is preliminary data.</text>
</comment>
<evidence type="ECO:0000313" key="2">
    <source>
        <dbReference type="EMBL" id="GAB0191021.1"/>
    </source>
</evidence>
<reference evidence="2 3" key="1">
    <citation type="submission" date="2024-06" db="EMBL/GenBank/DDBJ databases">
        <title>The draft genome of Grus japonensis, version 3.</title>
        <authorList>
            <person name="Nabeshima K."/>
            <person name="Suzuki S."/>
            <person name="Onuma M."/>
        </authorList>
    </citation>
    <scope>NUCLEOTIDE SEQUENCE [LARGE SCALE GENOMIC DNA]</scope>
    <source>
        <strain evidence="2 3">451A</strain>
    </source>
</reference>
<keyword evidence="3" id="KW-1185">Reference proteome</keyword>
<sequence>MCKWSTVTSGVPPGSVLGPALFNIFVSDMDSGIECTLSKFADDTKLEGRDAIQRDLDRLERWARANRMKFNKAKCKVLHVGRRNPKHDYRLGEEWIESSPEEKDLRVLVDKSST</sequence>
<dbReference type="Proteomes" id="UP001623348">
    <property type="component" value="Unassembled WGS sequence"/>
</dbReference>
<gene>
    <name evidence="2" type="ORF">GRJ2_001567400</name>
</gene>
<dbReference type="PANTHER" id="PTHR33332">
    <property type="entry name" value="REVERSE TRANSCRIPTASE DOMAIN-CONTAINING PROTEIN"/>
    <property type="match status" value="1"/>
</dbReference>
<feature type="domain" description="Reverse transcriptase" evidence="1">
    <location>
        <begin position="6"/>
        <end position="79"/>
    </location>
</feature>
<dbReference type="InterPro" id="IPR000477">
    <property type="entry name" value="RT_dom"/>
</dbReference>
<evidence type="ECO:0000259" key="1">
    <source>
        <dbReference type="Pfam" id="PF00078"/>
    </source>
</evidence>
<dbReference type="Pfam" id="PF00078">
    <property type="entry name" value="RVT_1"/>
    <property type="match status" value="1"/>
</dbReference>
<keyword evidence="2" id="KW-0649">Protein kinase inhibitor</keyword>
<proteinExistence type="predicted"/>
<dbReference type="EMBL" id="BAAFJT010000005">
    <property type="protein sequence ID" value="GAB0191021.1"/>
    <property type="molecule type" value="Genomic_DNA"/>
</dbReference>